<evidence type="ECO:0000256" key="9">
    <source>
        <dbReference type="PIRNR" id="PIRNR001558"/>
    </source>
</evidence>
<dbReference type="Gene3D" id="3.40.50.1760">
    <property type="entry name" value="Glutathione synthase, substrate-binding domain superfamily, eukaryotic"/>
    <property type="match status" value="1"/>
</dbReference>
<dbReference type="GO" id="GO:0005524">
    <property type="term" value="F:ATP binding"/>
    <property type="evidence" value="ECO:0007669"/>
    <property type="project" value="UniProtKB-UniRule"/>
</dbReference>
<dbReference type="Pfam" id="PF03917">
    <property type="entry name" value="GSH_synth_ATP"/>
    <property type="match status" value="1"/>
</dbReference>
<comment type="cofactor">
    <cofactor evidence="9 11">
        <name>Mg(2+)</name>
        <dbReference type="ChEBI" id="CHEBI:18420"/>
    </cofactor>
    <text evidence="9 11">Binds 1 Mg(2+) ion per subunit.</text>
</comment>
<feature type="binding site" evidence="10">
    <location>
        <begin position="416"/>
        <end position="425"/>
    </location>
    <ligand>
        <name>ATP</name>
        <dbReference type="ChEBI" id="CHEBI:30616"/>
    </ligand>
</feature>
<feature type="binding site" evidence="10">
    <location>
        <position position="427"/>
    </location>
    <ligand>
        <name>ATP</name>
        <dbReference type="ChEBI" id="CHEBI:30616"/>
    </ligand>
</feature>
<comment type="similarity">
    <text evidence="2 9">Belongs to the eukaryotic GSH synthase family.</text>
</comment>
<keyword evidence="16" id="KW-1185">Reference proteome</keyword>
<keyword evidence="7 9" id="KW-0067">ATP-binding</keyword>
<feature type="domain" description="Glutathione synthase substrate-binding" evidence="14">
    <location>
        <begin position="238"/>
        <end position="354"/>
    </location>
</feature>
<dbReference type="GO" id="GO:0004363">
    <property type="term" value="F:glutathione synthase activity"/>
    <property type="evidence" value="ECO:0007669"/>
    <property type="project" value="UniProtKB-UniRule"/>
</dbReference>
<keyword evidence="5 9" id="KW-0479">Metal-binding</keyword>
<keyword evidence="6 9" id="KW-0547">Nucleotide-binding</keyword>
<evidence type="ECO:0000256" key="13">
    <source>
        <dbReference type="SAM" id="Phobius"/>
    </source>
</evidence>
<feature type="binding site" evidence="11">
    <location>
        <position position="160"/>
    </location>
    <ligand>
        <name>Mg(2+)</name>
        <dbReference type="ChEBI" id="CHEBI:18420"/>
    </ligand>
</feature>
<feature type="binding site" evidence="10">
    <location>
        <position position="137"/>
    </location>
    <ligand>
        <name>substrate</name>
    </ligand>
</feature>
<feature type="binding site" evidence="10">
    <location>
        <position position="357"/>
    </location>
    <ligand>
        <name>ATP</name>
        <dbReference type="ChEBI" id="CHEBI:30616"/>
    </ligand>
</feature>
<evidence type="ECO:0000256" key="6">
    <source>
        <dbReference type="ARBA" id="ARBA00022741"/>
    </source>
</evidence>
<dbReference type="InterPro" id="IPR037013">
    <property type="entry name" value="GSH-S_sub-bd_sf"/>
</dbReference>
<evidence type="ECO:0000256" key="7">
    <source>
        <dbReference type="ARBA" id="ARBA00022840"/>
    </source>
</evidence>
<feature type="binding site" evidence="12">
    <location>
        <begin position="162"/>
        <end position="165"/>
    </location>
    <ligand>
        <name>substrate</name>
    </ligand>
</feature>
<feature type="binding site" evidence="10">
    <location>
        <position position="475"/>
    </location>
    <ligand>
        <name>ATP</name>
        <dbReference type="ChEBI" id="CHEBI:30616"/>
    </ligand>
</feature>
<feature type="binding site" evidence="10">
    <location>
        <position position="158"/>
    </location>
    <ligand>
        <name>ATP</name>
        <dbReference type="ChEBI" id="CHEBI:30616"/>
    </ligand>
</feature>
<evidence type="ECO:0000256" key="10">
    <source>
        <dbReference type="PIRSR" id="PIRSR001558-1"/>
    </source>
</evidence>
<feature type="binding site" evidence="10">
    <location>
        <position position="253"/>
    </location>
    <ligand>
        <name>substrate</name>
    </ligand>
</feature>
<dbReference type="FunFam" id="3.30.1490.50:FF:000002">
    <property type="entry name" value="Glutathione synthetase"/>
    <property type="match status" value="1"/>
</dbReference>
<dbReference type="InterPro" id="IPR005615">
    <property type="entry name" value="Glutathione_synthase"/>
</dbReference>
<dbReference type="GO" id="GO:0005829">
    <property type="term" value="C:cytosol"/>
    <property type="evidence" value="ECO:0007669"/>
    <property type="project" value="TreeGrafter"/>
</dbReference>
<accession>W7T4H4</accession>
<evidence type="ECO:0000259" key="14">
    <source>
        <dbReference type="Pfam" id="PF03199"/>
    </source>
</evidence>
<feature type="binding site" evidence="11">
    <location>
        <position position="158"/>
    </location>
    <ligand>
        <name>Mg(2+)</name>
        <dbReference type="ChEBI" id="CHEBI:18420"/>
    </ligand>
</feature>
<dbReference type="UniPathway" id="UPA00142">
    <property type="reaction ID" value="UER00210"/>
</dbReference>
<dbReference type="EMBL" id="AZIL01002351">
    <property type="protein sequence ID" value="EWM21915.1"/>
    <property type="molecule type" value="Genomic_DNA"/>
</dbReference>
<comment type="caution">
    <text evidence="15">The sequence shown here is derived from an EMBL/GenBank/DDBJ whole genome shotgun (WGS) entry which is preliminary data.</text>
</comment>
<feature type="binding site" evidence="10">
    <location>
        <position position="504"/>
    </location>
    <ligand>
        <name>ATP</name>
        <dbReference type="ChEBI" id="CHEBI:30616"/>
    </ligand>
</feature>
<dbReference type="Pfam" id="PF03199">
    <property type="entry name" value="GSH_synthase"/>
    <property type="match status" value="1"/>
</dbReference>
<dbReference type="PANTHER" id="PTHR11130:SF0">
    <property type="entry name" value="GLUTATHIONE SYNTHETASE"/>
    <property type="match status" value="1"/>
</dbReference>
<keyword evidence="13" id="KW-1133">Transmembrane helix</keyword>
<feature type="binding site" evidence="12">
    <location>
        <begin position="247"/>
        <end position="249"/>
    </location>
    <ligand>
        <name>substrate</name>
    </ligand>
</feature>
<dbReference type="GO" id="GO:0043295">
    <property type="term" value="F:glutathione binding"/>
    <property type="evidence" value="ECO:0007669"/>
    <property type="project" value="UniProtKB-UniRule"/>
</dbReference>
<dbReference type="PANTHER" id="PTHR11130">
    <property type="entry name" value="GLUTATHIONE SYNTHETASE"/>
    <property type="match status" value="1"/>
</dbReference>
<gene>
    <name evidence="15" type="primary">gshB</name>
    <name evidence="15" type="ORF">Naga_100070g27</name>
</gene>
<evidence type="ECO:0000256" key="3">
    <source>
        <dbReference type="ARBA" id="ARBA00022598"/>
    </source>
</evidence>
<feature type="binding site" evidence="11">
    <location>
        <position position="420"/>
    </location>
    <ligand>
        <name>Mg(2+)</name>
        <dbReference type="ChEBI" id="CHEBI:18420"/>
    </ligand>
</feature>
<evidence type="ECO:0000313" key="15">
    <source>
        <dbReference type="EMBL" id="EWM21915.1"/>
    </source>
</evidence>
<keyword evidence="8 9" id="KW-0460">Magnesium</keyword>
<evidence type="ECO:0000256" key="12">
    <source>
        <dbReference type="PIRSR" id="PIRSR001558-3"/>
    </source>
</evidence>
<dbReference type="Gene3D" id="1.10.1080.10">
    <property type="entry name" value="Glutathione Synthetase, Chain A, domain 3"/>
    <property type="match status" value="1"/>
</dbReference>
<dbReference type="Gene3D" id="3.30.470.20">
    <property type="entry name" value="ATP-grasp fold, B domain"/>
    <property type="match status" value="1"/>
</dbReference>
<feature type="binding site" evidence="12">
    <location>
        <begin position="513"/>
        <end position="514"/>
    </location>
    <ligand>
        <name>substrate</name>
    </ligand>
</feature>
<dbReference type="SUPFAM" id="SSF52440">
    <property type="entry name" value="PreATP-grasp domain"/>
    <property type="match status" value="1"/>
</dbReference>
<evidence type="ECO:0000256" key="1">
    <source>
        <dbReference type="ARBA" id="ARBA00004965"/>
    </source>
</evidence>
<reference evidence="15 16" key="1">
    <citation type="journal article" date="2014" name="Mol. Plant">
        <title>Chromosome Scale Genome Assembly and Transcriptome Profiling of Nannochloropsis gaditana in Nitrogen Depletion.</title>
        <authorList>
            <person name="Corteggiani Carpinelli E."/>
            <person name="Telatin A."/>
            <person name="Vitulo N."/>
            <person name="Forcato C."/>
            <person name="D'Angelo M."/>
            <person name="Schiavon R."/>
            <person name="Vezzi A."/>
            <person name="Giacometti G.M."/>
            <person name="Morosinotto T."/>
            <person name="Valle G."/>
        </authorList>
    </citation>
    <scope>NUCLEOTIDE SEQUENCE [LARGE SCALE GENOMIC DNA]</scope>
    <source>
        <strain evidence="15 16">B-31</strain>
    </source>
</reference>
<keyword evidence="13" id="KW-0472">Membrane</keyword>
<evidence type="ECO:0000256" key="2">
    <source>
        <dbReference type="ARBA" id="ARBA00010385"/>
    </source>
</evidence>
<keyword evidence="13" id="KW-0812">Transmembrane</keyword>
<dbReference type="EC" id="6.3.2.3" evidence="9"/>
<feature type="binding site" evidence="10">
    <location>
        <position position="510"/>
    </location>
    <ligand>
        <name>ATP</name>
        <dbReference type="ChEBI" id="CHEBI:30616"/>
    </ligand>
</feature>
<dbReference type="Gene3D" id="3.30.1490.50">
    <property type="match status" value="1"/>
</dbReference>
<comment type="catalytic activity">
    <reaction evidence="9">
        <text>gamma-L-glutamyl-L-cysteine + glycine + ATP = glutathione + ADP + phosphate + H(+)</text>
        <dbReference type="Rhea" id="RHEA:13557"/>
        <dbReference type="ChEBI" id="CHEBI:15378"/>
        <dbReference type="ChEBI" id="CHEBI:30616"/>
        <dbReference type="ChEBI" id="CHEBI:43474"/>
        <dbReference type="ChEBI" id="CHEBI:57305"/>
        <dbReference type="ChEBI" id="CHEBI:57925"/>
        <dbReference type="ChEBI" id="CHEBI:58173"/>
        <dbReference type="ChEBI" id="CHEBI:456216"/>
        <dbReference type="EC" id="6.3.2.3"/>
    </reaction>
</comment>
<feature type="binding site" evidence="10">
    <location>
        <position position="502"/>
    </location>
    <ligand>
        <name>substrate</name>
    </ligand>
</feature>
<dbReference type="InterPro" id="IPR014042">
    <property type="entry name" value="Glutathione_synthase_a-hlx"/>
</dbReference>
<feature type="binding site" evidence="12">
    <location>
        <begin position="318"/>
        <end position="321"/>
    </location>
    <ligand>
        <name>substrate</name>
    </ligand>
</feature>
<comment type="pathway">
    <text evidence="1 9">Sulfur metabolism; glutathione biosynthesis; glutathione from L-cysteine and L-glutamate: step 2/2.</text>
</comment>
<keyword evidence="4 9" id="KW-0317">Glutathione biosynthesis</keyword>
<organism evidence="15 16">
    <name type="scientific">Nannochloropsis gaditana</name>
    <dbReference type="NCBI Taxonomy" id="72520"/>
    <lineage>
        <taxon>Eukaryota</taxon>
        <taxon>Sar</taxon>
        <taxon>Stramenopiles</taxon>
        <taxon>Ochrophyta</taxon>
        <taxon>Eustigmatophyceae</taxon>
        <taxon>Eustigmatales</taxon>
        <taxon>Monodopsidaceae</taxon>
        <taxon>Nannochloropsis</taxon>
    </lineage>
</organism>
<keyword evidence="3 9" id="KW-0436">Ligase</keyword>
<dbReference type="Gene3D" id="3.30.1490.80">
    <property type="match status" value="1"/>
</dbReference>
<dbReference type="OrthoDB" id="2020073at2759"/>
<evidence type="ECO:0000256" key="8">
    <source>
        <dbReference type="ARBA" id="ARBA00022842"/>
    </source>
</evidence>
<evidence type="ECO:0000256" key="11">
    <source>
        <dbReference type="PIRSR" id="PIRSR001558-2"/>
    </source>
</evidence>
<dbReference type="NCBIfam" id="TIGR01986">
    <property type="entry name" value="glut_syn_euk"/>
    <property type="match status" value="1"/>
</dbReference>
<feature type="binding site" evidence="10">
    <location>
        <begin position="449"/>
        <end position="452"/>
    </location>
    <ligand>
        <name>ATP</name>
        <dbReference type="ChEBI" id="CHEBI:30616"/>
    </ligand>
</feature>
<dbReference type="InterPro" id="IPR004887">
    <property type="entry name" value="GSH_synth_subst-bd"/>
</dbReference>
<dbReference type="AlphaFoldDB" id="W7T4H4"/>
<evidence type="ECO:0000256" key="5">
    <source>
        <dbReference type="ARBA" id="ARBA00022723"/>
    </source>
</evidence>
<dbReference type="SUPFAM" id="SSF56059">
    <property type="entry name" value="Glutathione synthetase ATP-binding domain-like"/>
    <property type="match status" value="1"/>
</dbReference>
<proteinExistence type="inferred from homology"/>
<dbReference type="InterPro" id="IPR016185">
    <property type="entry name" value="PreATP-grasp_dom_sf"/>
</dbReference>
<dbReference type="InterPro" id="IPR014049">
    <property type="entry name" value="Glutathione_synthase_N_euk"/>
</dbReference>
<feature type="transmembrane region" description="Helical" evidence="13">
    <location>
        <begin position="558"/>
        <end position="580"/>
    </location>
</feature>
<dbReference type="Proteomes" id="UP000019335">
    <property type="component" value="Unassembled WGS sequence"/>
</dbReference>
<dbReference type="GO" id="GO:0000287">
    <property type="term" value="F:magnesium ion binding"/>
    <property type="evidence" value="ECO:0007669"/>
    <property type="project" value="UniProtKB-UniRule"/>
</dbReference>
<dbReference type="InterPro" id="IPR014709">
    <property type="entry name" value="Glutathione_synthase_C_euk"/>
</dbReference>
<sequence>MRTYDKTDVALPLAPRNEEETTVLLQEALGMAATTGLLMRSAGGSRTDSAHVKPAFCHAPVCLLPNALPVQEYVKARRLATIWNLLVARIAHDGPWLLQTLASVLPHDEFTRRLVEIFQAINGAGRDVQKIQLGITRSDYMLHAGESGSGSPELKQVEINTIAASFGCLSTQVTRLHQYLVQKVLGHSRLSSKSFILPHNETMRGLAHGLAAAHKEYLRQESVMFKPSQPSRPGRRPCVLMLVQADERNINDQKLLEICLWEEFGVLLHRATLLEVARNAHLDLQRRQNLLLVSPLISDTGEEDVQEAEVEVTVAYFRAGYDPSDYSSEGEWKGRELIEMSAAIKCPSISHHLAGTKKVQEALCRPGVLERFLKDAEDVDAIRNCFVGLYGLDPECEGATAAVAAACNSPQHFVLKPQREGGGHNLYDQDLVEALSQMTAEERAAYILMEKIRPPPFEAFFLRDCSVLRGLAVLELGVYGVYLGDGEGKRVILNESVGHLLRTKLASSHEGGVAAGFAVLSSPLLVGGGEDSGILSKKYFSTLREFTMSARVWRRQRFWKIGATGIAFWGVGLFLTYIAVSKRSGKLQ</sequence>
<protein>
    <recommendedName>
        <fullName evidence="9">Glutathione synthetase</fullName>
        <shortName evidence="9">GSH-S</shortName>
        <ecNumber evidence="9">6.3.2.3</ecNumber>
    </recommendedName>
</protein>
<dbReference type="PIRSF" id="PIRSF001558">
    <property type="entry name" value="GSHase"/>
    <property type="match status" value="1"/>
</dbReference>
<evidence type="ECO:0000256" key="4">
    <source>
        <dbReference type="ARBA" id="ARBA00022684"/>
    </source>
</evidence>
<name>W7T4H4_9STRA</name>
<evidence type="ECO:0000313" key="16">
    <source>
        <dbReference type="Proteomes" id="UP000019335"/>
    </source>
</evidence>